<dbReference type="AlphaFoldDB" id="A0A0D8XG85"/>
<evidence type="ECO:0000313" key="2">
    <source>
        <dbReference type="Proteomes" id="UP000053766"/>
    </source>
</evidence>
<proteinExistence type="predicted"/>
<evidence type="ECO:0000313" key="1">
    <source>
        <dbReference type="EMBL" id="KJH43628.1"/>
    </source>
</evidence>
<reference evidence="1 2" key="1">
    <citation type="submission" date="2013-11" db="EMBL/GenBank/DDBJ databases">
        <title>Draft genome of the bovine lungworm Dictyocaulus viviparus.</title>
        <authorList>
            <person name="Mitreva M."/>
        </authorList>
    </citation>
    <scope>NUCLEOTIDE SEQUENCE [LARGE SCALE GENOMIC DNA]</scope>
    <source>
        <strain evidence="1 2">HannoverDv2000</strain>
    </source>
</reference>
<dbReference type="Proteomes" id="UP000053766">
    <property type="component" value="Unassembled WGS sequence"/>
</dbReference>
<organism evidence="1 2">
    <name type="scientific">Dictyocaulus viviparus</name>
    <name type="common">Bovine lungworm</name>
    <dbReference type="NCBI Taxonomy" id="29172"/>
    <lineage>
        <taxon>Eukaryota</taxon>
        <taxon>Metazoa</taxon>
        <taxon>Ecdysozoa</taxon>
        <taxon>Nematoda</taxon>
        <taxon>Chromadorea</taxon>
        <taxon>Rhabditida</taxon>
        <taxon>Rhabditina</taxon>
        <taxon>Rhabditomorpha</taxon>
        <taxon>Strongyloidea</taxon>
        <taxon>Metastrongylidae</taxon>
        <taxon>Dictyocaulus</taxon>
    </lineage>
</organism>
<sequence length="72" mass="8660">MCRTRIINIAGKNEIGSEEKPNLKDCFSCILIYKTFLHIQKIFSYQAYYRNNYVYLPKPHTWLKSFIRNIVI</sequence>
<dbReference type="EMBL" id="KN716540">
    <property type="protein sequence ID" value="KJH43628.1"/>
    <property type="molecule type" value="Genomic_DNA"/>
</dbReference>
<name>A0A0D8XG85_DICVI</name>
<keyword evidence="2" id="KW-1185">Reference proteome</keyword>
<accession>A0A0D8XG85</accession>
<gene>
    <name evidence="1" type="ORF">DICVIV_10346</name>
</gene>
<protein>
    <submittedName>
        <fullName evidence="1">Uncharacterized protein</fullName>
    </submittedName>
</protein>
<reference evidence="2" key="2">
    <citation type="journal article" date="2016" name="Sci. Rep.">
        <title>Dictyocaulus viviparus genome, variome and transcriptome elucidate lungworm biology and support future intervention.</title>
        <authorList>
            <person name="McNulty S.N."/>
            <person name="Strube C."/>
            <person name="Rosa B.A."/>
            <person name="Martin J.C."/>
            <person name="Tyagi R."/>
            <person name="Choi Y.J."/>
            <person name="Wang Q."/>
            <person name="Hallsworth Pepin K."/>
            <person name="Zhang X."/>
            <person name="Ozersky P."/>
            <person name="Wilson R.K."/>
            <person name="Sternberg P.W."/>
            <person name="Gasser R.B."/>
            <person name="Mitreva M."/>
        </authorList>
    </citation>
    <scope>NUCLEOTIDE SEQUENCE [LARGE SCALE GENOMIC DNA]</scope>
    <source>
        <strain evidence="2">HannoverDv2000</strain>
    </source>
</reference>